<name>A0A0A2UUU2_9BACI</name>
<organism evidence="2 3">
    <name type="scientific">Pontibacillus chungwhensis BH030062</name>
    <dbReference type="NCBI Taxonomy" id="1385513"/>
    <lineage>
        <taxon>Bacteria</taxon>
        <taxon>Bacillati</taxon>
        <taxon>Bacillota</taxon>
        <taxon>Bacilli</taxon>
        <taxon>Bacillales</taxon>
        <taxon>Bacillaceae</taxon>
        <taxon>Pontibacillus</taxon>
    </lineage>
</organism>
<evidence type="ECO:0000313" key="2">
    <source>
        <dbReference type="EMBL" id="KGP90523.1"/>
    </source>
</evidence>
<dbReference type="AlphaFoldDB" id="A0A0A2UUU2"/>
<sequence>MTTSNDPTSCGAARGKRVVPQPPADVFERSYISKGESCEGTTYGMFPLHVIWQRWFGKLRDSCGSRSLGETPEGANATEEAPQLAAESE</sequence>
<feature type="region of interest" description="Disordered" evidence="1">
    <location>
        <begin position="66"/>
        <end position="89"/>
    </location>
</feature>
<dbReference type="EMBL" id="AVBG01000012">
    <property type="protein sequence ID" value="KGP90523.1"/>
    <property type="molecule type" value="Genomic_DNA"/>
</dbReference>
<accession>A0A0A2UUU2</accession>
<evidence type="ECO:0000313" key="3">
    <source>
        <dbReference type="Proteomes" id="UP000030153"/>
    </source>
</evidence>
<reference evidence="2 3" key="1">
    <citation type="submission" date="2013-08" db="EMBL/GenBank/DDBJ databases">
        <title>Genome of Pontibacillus chungwhensis.</title>
        <authorList>
            <person name="Wang Q."/>
            <person name="Wang G."/>
        </authorList>
    </citation>
    <scope>NUCLEOTIDE SEQUENCE [LARGE SCALE GENOMIC DNA]</scope>
    <source>
        <strain evidence="2 3">BH030062</strain>
    </source>
</reference>
<dbReference type="Proteomes" id="UP000030153">
    <property type="component" value="Unassembled WGS sequence"/>
</dbReference>
<evidence type="ECO:0000256" key="1">
    <source>
        <dbReference type="SAM" id="MobiDB-lite"/>
    </source>
</evidence>
<protein>
    <submittedName>
        <fullName evidence="2">Uncharacterized protein</fullName>
    </submittedName>
</protein>
<proteinExistence type="predicted"/>
<keyword evidence="3" id="KW-1185">Reference proteome</keyword>
<comment type="caution">
    <text evidence="2">The sequence shown here is derived from an EMBL/GenBank/DDBJ whole genome shotgun (WGS) entry which is preliminary data.</text>
</comment>
<gene>
    <name evidence="2" type="ORF">N780_04725</name>
</gene>